<evidence type="ECO:0000313" key="2">
    <source>
        <dbReference type="EMBL" id="CUR61677.1"/>
    </source>
</evidence>
<accession>A0A2P2CI92</accession>
<keyword evidence="1" id="KW-0812">Transmembrane</keyword>
<sequence length="99" mass="10710">MDKLRGTLAQIVWIVSALSALLLAMGALLIALEANRANDAVHFILRAADFVDLDVFSRSDGIKQFRGEGADTKNALFNWGLGAIAWLVVGRLVSKLIKS</sequence>
<keyword evidence="1" id="KW-1133">Transmembrane helix</keyword>
<proteinExistence type="predicted"/>
<gene>
    <name evidence="2" type="ORF">NOCA1260115</name>
</gene>
<protein>
    <submittedName>
        <fullName evidence="2">Uncharacterized protein</fullName>
    </submittedName>
</protein>
<feature type="transmembrane region" description="Helical" evidence="1">
    <location>
        <begin position="12"/>
        <end position="32"/>
    </location>
</feature>
<name>A0A2P2CI92_9ZZZZ</name>
<keyword evidence="1" id="KW-0472">Membrane</keyword>
<evidence type="ECO:0000256" key="1">
    <source>
        <dbReference type="SAM" id="Phobius"/>
    </source>
</evidence>
<feature type="transmembrane region" description="Helical" evidence="1">
    <location>
        <begin position="76"/>
        <end position="94"/>
    </location>
</feature>
<reference evidence="2" key="1">
    <citation type="submission" date="2015-08" db="EMBL/GenBank/DDBJ databases">
        <authorList>
            <person name="Babu N.S."/>
            <person name="Beckwith C.J."/>
            <person name="Beseler K.G."/>
            <person name="Brison A."/>
            <person name="Carone J.V."/>
            <person name="Caskin T.P."/>
            <person name="Diamond M."/>
            <person name="Durham M.E."/>
            <person name="Foxe J.M."/>
            <person name="Go M."/>
            <person name="Henderson B.A."/>
            <person name="Jones I.B."/>
            <person name="McGettigan J.A."/>
            <person name="Micheletti S.J."/>
            <person name="Nasrallah M.E."/>
            <person name="Ortiz D."/>
            <person name="Piller C.R."/>
            <person name="Privatt S.R."/>
            <person name="Schneider S.L."/>
            <person name="Sharp S."/>
            <person name="Smith T.C."/>
            <person name="Stanton J.D."/>
            <person name="Ullery H.E."/>
            <person name="Wilson R.J."/>
            <person name="Serrano M.G."/>
            <person name="Buck G."/>
            <person name="Lee V."/>
            <person name="Wang Y."/>
            <person name="Carvalho R."/>
            <person name="Voegtly L."/>
            <person name="Shi R."/>
            <person name="Duckworth R."/>
            <person name="Johnson A."/>
            <person name="Loviza R."/>
            <person name="Walstead R."/>
            <person name="Shah Z."/>
            <person name="Kiflezghi M."/>
            <person name="Wade K."/>
            <person name="Ball S.L."/>
            <person name="Bradley K.W."/>
            <person name="Asai D.J."/>
            <person name="Bowman C.A."/>
            <person name="Russell D.A."/>
            <person name="Pope W.H."/>
            <person name="Jacobs-Sera D."/>
            <person name="Hendrix R.W."/>
            <person name="Hatfull G.F."/>
        </authorList>
    </citation>
    <scope>NUCLEOTIDE SEQUENCE</scope>
</reference>
<dbReference type="EMBL" id="CZKB01000019">
    <property type="protein sequence ID" value="CUR61677.1"/>
    <property type="molecule type" value="Genomic_DNA"/>
</dbReference>
<dbReference type="AlphaFoldDB" id="A0A2P2CI92"/>
<organism evidence="2">
    <name type="scientific">metagenome</name>
    <dbReference type="NCBI Taxonomy" id="256318"/>
    <lineage>
        <taxon>unclassified sequences</taxon>
        <taxon>metagenomes</taxon>
    </lineage>
</organism>